<keyword evidence="9" id="KW-1185">Reference proteome</keyword>
<gene>
    <name evidence="8" type="ORF">A1O5_03495</name>
</gene>
<dbReference type="PROSITE" id="PS00463">
    <property type="entry name" value="ZN2_CY6_FUNGAL_1"/>
    <property type="match status" value="1"/>
</dbReference>
<evidence type="ECO:0000256" key="1">
    <source>
        <dbReference type="ARBA" id="ARBA00004123"/>
    </source>
</evidence>
<dbReference type="GO" id="GO:0003677">
    <property type="term" value="F:DNA binding"/>
    <property type="evidence" value="ECO:0007669"/>
    <property type="project" value="UniProtKB-KW"/>
</dbReference>
<sequence>MDTGRLKRPARPPPRLRTKTGCYTCRARRKKCDEARPICGACRRLEIQCTYGEFTSPTTASRTPPIPSPSARSSTMAEHPVDVSSIVPMLHRSLSQKPSGLRTERDWNVFNYCSTRYIRLLTSPEATSEFRDVSFVFAIGFDEPWVMHSALAPAALHASFAALIPKEDAMLYTQSALQGFQQALQPTTRRSFPRDAFLAASLFLGDFYSSSCSASLTHYRAIAKILEGQVAEIPRLDIGQLSILHLTLLDSVLYHFSTRLIFEKDIGATCRAFPYQTVIKYIEALEGAKRDGLTGPLILPVLGRTPPALFLQIYQITWLSRQVPFAHCELYGLALQCSTELEGLAEDHPMIASGIIPSLQSTVPVSISNSEIAAKLYYIATQIFVAKVLNPEELSSQSPQIRAQISKGAVLLEMYDASLPCGQFICWPLLVLGCAACPTTKSEVQQNHLSNTCELRRSRMRCLIQAKLVQIWNVSYSGYVKRTAGALKKIWQLPSILAKVPVNGYAGNEEGEYDGLMALIQKDGLGAASLLAEDG</sequence>
<evidence type="ECO:0000259" key="7">
    <source>
        <dbReference type="PROSITE" id="PS50048"/>
    </source>
</evidence>
<feature type="domain" description="Zn(2)-C6 fungal-type" evidence="7">
    <location>
        <begin position="21"/>
        <end position="51"/>
    </location>
</feature>
<keyword evidence="4" id="KW-0804">Transcription</keyword>
<comment type="caution">
    <text evidence="8">The sequence shown here is derived from an EMBL/GenBank/DDBJ whole genome shotgun (WGS) entry which is preliminary data.</text>
</comment>
<dbReference type="CDD" id="cd00067">
    <property type="entry name" value="GAL4"/>
    <property type="match status" value="1"/>
</dbReference>
<dbReference type="GO" id="GO:0005634">
    <property type="term" value="C:nucleus"/>
    <property type="evidence" value="ECO:0007669"/>
    <property type="project" value="UniProtKB-SubCell"/>
</dbReference>
<dbReference type="Proteomes" id="UP000019471">
    <property type="component" value="Unassembled WGS sequence"/>
</dbReference>
<protein>
    <recommendedName>
        <fullName evidence="7">Zn(2)-C6 fungal-type domain-containing protein</fullName>
    </recommendedName>
</protein>
<dbReference type="SUPFAM" id="SSF57701">
    <property type="entry name" value="Zn2/Cys6 DNA-binding domain"/>
    <property type="match status" value="1"/>
</dbReference>
<reference evidence="8 9" key="1">
    <citation type="submission" date="2013-03" db="EMBL/GenBank/DDBJ databases">
        <title>The Genome Sequence of Cladophialophora psammophila CBS 110553.</title>
        <authorList>
            <consortium name="The Broad Institute Genomics Platform"/>
            <person name="Cuomo C."/>
            <person name="de Hoog S."/>
            <person name="Gorbushina A."/>
            <person name="Walker B."/>
            <person name="Young S.K."/>
            <person name="Zeng Q."/>
            <person name="Gargeya S."/>
            <person name="Fitzgerald M."/>
            <person name="Haas B."/>
            <person name="Abouelleil A."/>
            <person name="Allen A.W."/>
            <person name="Alvarado L."/>
            <person name="Arachchi H.M."/>
            <person name="Berlin A.M."/>
            <person name="Chapman S.B."/>
            <person name="Gainer-Dewar J."/>
            <person name="Goldberg J."/>
            <person name="Griggs A."/>
            <person name="Gujja S."/>
            <person name="Hansen M."/>
            <person name="Howarth C."/>
            <person name="Imamovic A."/>
            <person name="Ireland A."/>
            <person name="Larimer J."/>
            <person name="McCowan C."/>
            <person name="Murphy C."/>
            <person name="Pearson M."/>
            <person name="Poon T.W."/>
            <person name="Priest M."/>
            <person name="Roberts A."/>
            <person name="Saif S."/>
            <person name="Shea T."/>
            <person name="Sisk P."/>
            <person name="Sykes S."/>
            <person name="Wortman J."/>
            <person name="Nusbaum C."/>
            <person name="Birren B."/>
        </authorList>
    </citation>
    <scope>NUCLEOTIDE SEQUENCE [LARGE SCALE GENOMIC DNA]</scope>
    <source>
        <strain evidence="8 9">CBS 110553</strain>
    </source>
</reference>
<dbReference type="PANTHER" id="PTHR37534:SF46">
    <property type="entry name" value="ZN(II)2CYS6 TRANSCRIPTION FACTOR (EUROFUNG)"/>
    <property type="match status" value="1"/>
</dbReference>
<dbReference type="AlphaFoldDB" id="W9X0J9"/>
<comment type="subcellular location">
    <subcellularLocation>
        <location evidence="1">Nucleus</location>
    </subcellularLocation>
</comment>
<evidence type="ECO:0000256" key="5">
    <source>
        <dbReference type="ARBA" id="ARBA00023242"/>
    </source>
</evidence>
<dbReference type="RefSeq" id="XP_007742296.1">
    <property type="nucleotide sequence ID" value="XM_007744106.1"/>
</dbReference>
<feature type="region of interest" description="Disordered" evidence="6">
    <location>
        <begin position="56"/>
        <end position="78"/>
    </location>
</feature>
<dbReference type="Pfam" id="PF00172">
    <property type="entry name" value="Zn_clus"/>
    <property type="match status" value="1"/>
</dbReference>
<dbReference type="SMART" id="SM00066">
    <property type="entry name" value="GAL4"/>
    <property type="match status" value="1"/>
</dbReference>
<dbReference type="eggNOG" id="ENOG502QWIS">
    <property type="taxonomic scope" value="Eukaryota"/>
</dbReference>
<dbReference type="STRING" id="1182543.W9X0J9"/>
<dbReference type="EMBL" id="AMGX01000004">
    <property type="protein sequence ID" value="EXJ73733.1"/>
    <property type="molecule type" value="Genomic_DNA"/>
</dbReference>
<accession>W9X0J9</accession>
<dbReference type="GeneID" id="19188223"/>
<dbReference type="Pfam" id="PF11951">
    <property type="entry name" value="Fungal_trans_2"/>
    <property type="match status" value="1"/>
</dbReference>
<dbReference type="HOGENOM" id="CLU_023417_0_0_1"/>
<dbReference type="InterPro" id="IPR036864">
    <property type="entry name" value="Zn2-C6_fun-type_DNA-bd_sf"/>
</dbReference>
<evidence type="ECO:0000256" key="4">
    <source>
        <dbReference type="ARBA" id="ARBA00023163"/>
    </source>
</evidence>
<keyword evidence="2" id="KW-0805">Transcription regulation</keyword>
<dbReference type="OrthoDB" id="4937900at2759"/>
<name>W9X0J9_9EURO</name>
<proteinExistence type="predicted"/>
<organism evidence="8 9">
    <name type="scientific">Cladophialophora psammophila CBS 110553</name>
    <dbReference type="NCBI Taxonomy" id="1182543"/>
    <lineage>
        <taxon>Eukaryota</taxon>
        <taxon>Fungi</taxon>
        <taxon>Dikarya</taxon>
        <taxon>Ascomycota</taxon>
        <taxon>Pezizomycotina</taxon>
        <taxon>Eurotiomycetes</taxon>
        <taxon>Chaetothyriomycetidae</taxon>
        <taxon>Chaetothyriales</taxon>
        <taxon>Herpotrichiellaceae</taxon>
        <taxon>Cladophialophora</taxon>
    </lineage>
</organism>
<dbReference type="Gene3D" id="4.10.240.10">
    <property type="entry name" value="Zn(2)-C6 fungal-type DNA-binding domain"/>
    <property type="match status" value="1"/>
</dbReference>
<evidence type="ECO:0000256" key="6">
    <source>
        <dbReference type="SAM" id="MobiDB-lite"/>
    </source>
</evidence>
<keyword evidence="5" id="KW-0539">Nucleus</keyword>
<dbReference type="InterPro" id="IPR021858">
    <property type="entry name" value="Fun_TF"/>
</dbReference>
<keyword evidence="3" id="KW-0238">DNA-binding</keyword>
<evidence type="ECO:0000313" key="9">
    <source>
        <dbReference type="Proteomes" id="UP000019471"/>
    </source>
</evidence>
<evidence type="ECO:0000313" key="8">
    <source>
        <dbReference type="EMBL" id="EXJ73733.1"/>
    </source>
</evidence>
<dbReference type="GO" id="GO:0008270">
    <property type="term" value="F:zinc ion binding"/>
    <property type="evidence" value="ECO:0007669"/>
    <property type="project" value="InterPro"/>
</dbReference>
<evidence type="ECO:0000256" key="3">
    <source>
        <dbReference type="ARBA" id="ARBA00023125"/>
    </source>
</evidence>
<evidence type="ECO:0000256" key="2">
    <source>
        <dbReference type="ARBA" id="ARBA00023015"/>
    </source>
</evidence>
<dbReference type="PANTHER" id="PTHR37534">
    <property type="entry name" value="TRANSCRIPTIONAL ACTIVATOR PROTEIN UGA3"/>
    <property type="match status" value="1"/>
</dbReference>
<dbReference type="PROSITE" id="PS50048">
    <property type="entry name" value="ZN2_CY6_FUNGAL_2"/>
    <property type="match status" value="1"/>
</dbReference>
<dbReference type="GO" id="GO:0000981">
    <property type="term" value="F:DNA-binding transcription factor activity, RNA polymerase II-specific"/>
    <property type="evidence" value="ECO:0007669"/>
    <property type="project" value="InterPro"/>
</dbReference>
<dbReference type="InterPro" id="IPR001138">
    <property type="entry name" value="Zn2Cys6_DnaBD"/>
</dbReference>